<evidence type="ECO:0000313" key="3">
    <source>
        <dbReference type="EMBL" id="SNT43814.1"/>
    </source>
</evidence>
<dbReference type="Gene3D" id="1.10.10.10">
    <property type="entry name" value="Winged helix-like DNA-binding domain superfamily/Winged helix DNA-binding domain"/>
    <property type="match status" value="1"/>
</dbReference>
<dbReference type="PANTHER" id="PTHR43252:SF4">
    <property type="entry name" value="TRANSCRIPTIONAL REGULATORY PROTEIN"/>
    <property type="match status" value="1"/>
</dbReference>
<accession>A0A239MNY5</accession>
<feature type="domain" description="Transcription regulator PadR N-terminal" evidence="1">
    <location>
        <begin position="9"/>
        <end position="82"/>
    </location>
</feature>
<dbReference type="InterPro" id="IPR018309">
    <property type="entry name" value="Tscrpt_reg_PadR_C"/>
</dbReference>
<organism evidence="3 4">
    <name type="scientific">Streptosporangium subroseum</name>
    <dbReference type="NCBI Taxonomy" id="106412"/>
    <lineage>
        <taxon>Bacteria</taxon>
        <taxon>Bacillati</taxon>
        <taxon>Actinomycetota</taxon>
        <taxon>Actinomycetes</taxon>
        <taxon>Streptosporangiales</taxon>
        <taxon>Streptosporangiaceae</taxon>
        <taxon>Streptosporangium</taxon>
    </lineage>
</organism>
<proteinExistence type="predicted"/>
<evidence type="ECO:0000313" key="4">
    <source>
        <dbReference type="Proteomes" id="UP000198282"/>
    </source>
</evidence>
<gene>
    <name evidence="3" type="ORF">SAMN05216276_10439</name>
</gene>
<keyword evidence="3" id="KW-0238">DNA-binding</keyword>
<feature type="domain" description="Transcription regulator PadR C-terminal" evidence="2">
    <location>
        <begin position="95"/>
        <end position="176"/>
    </location>
</feature>
<reference evidence="3 4" key="1">
    <citation type="submission" date="2017-06" db="EMBL/GenBank/DDBJ databases">
        <authorList>
            <person name="Kim H.J."/>
            <person name="Triplett B.A."/>
        </authorList>
    </citation>
    <scope>NUCLEOTIDE SEQUENCE [LARGE SCALE GENOMIC DNA]</scope>
    <source>
        <strain evidence="3 4">CGMCC 4.2132</strain>
    </source>
</reference>
<evidence type="ECO:0000259" key="1">
    <source>
        <dbReference type="Pfam" id="PF03551"/>
    </source>
</evidence>
<keyword evidence="4" id="KW-1185">Reference proteome</keyword>
<name>A0A239MNY5_9ACTN</name>
<dbReference type="Gene3D" id="6.10.140.190">
    <property type="match status" value="1"/>
</dbReference>
<dbReference type="InterPro" id="IPR005149">
    <property type="entry name" value="Tscrpt_reg_PadR_N"/>
</dbReference>
<sequence>MTSTLGYAILAILARHPRSGYELSTAMSRPLGYFWTARHSQIHPELQRLVAARQVSFEQVPGPGPQDKKIYSLTDEGLAALRQWVVEPPQIRPERDEMVLKTYAAWLADPAELIRLFRDQLEAHERRLSSYEEQRASMPEAPAHGSPAFGNYATLWCGISYENHRIAWCRWMIGQLGTDRDLLEKNDQLSASLYPSWDAVKPSES</sequence>
<dbReference type="Pfam" id="PF03551">
    <property type="entry name" value="PadR"/>
    <property type="match status" value="1"/>
</dbReference>
<dbReference type="Proteomes" id="UP000198282">
    <property type="component" value="Unassembled WGS sequence"/>
</dbReference>
<dbReference type="SUPFAM" id="SSF46785">
    <property type="entry name" value="Winged helix' DNA-binding domain"/>
    <property type="match status" value="1"/>
</dbReference>
<dbReference type="InterPro" id="IPR036388">
    <property type="entry name" value="WH-like_DNA-bd_sf"/>
</dbReference>
<protein>
    <submittedName>
        <fullName evidence="3">DNA-binding transcriptional regulator, PadR family</fullName>
    </submittedName>
</protein>
<dbReference type="AlphaFoldDB" id="A0A239MNY5"/>
<dbReference type="GO" id="GO:0003677">
    <property type="term" value="F:DNA binding"/>
    <property type="evidence" value="ECO:0007669"/>
    <property type="project" value="UniProtKB-KW"/>
</dbReference>
<dbReference type="EMBL" id="FZOD01000043">
    <property type="protein sequence ID" value="SNT43814.1"/>
    <property type="molecule type" value="Genomic_DNA"/>
</dbReference>
<dbReference type="RefSeq" id="WP_089211103.1">
    <property type="nucleotide sequence ID" value="NZ_FZOD01000043.1"/>
</dbReference>
<dbReference type="InterPro" id="IPR036390">
    <property type="entry name" value="WH_DNA-bd_sf"/>
</dbReference>
<dbReference type="PANTHER" id="PTHR43252">
    <property type="entry name" value="TRANSCRIPTIONAL REGULATOR YQJI"/>
    <property type="match status" value="1"/>
</dbReference>
<dbReference type="Pfam" id="PF10400">
    <property type="entry name" value="Vir_act_alpha_C"/>
    <property type="match status" value="1"/>
</dbReference>
<evidence type="ECO:0000259" key="2">
    <source>
        <dbReference type="Pfam" id="PF10400"/>
    </source>
</evidence>
<dbReference type="OrthoDB" id="3186544at2"/>